<evidence type="ECO:0000256" key="6">
    <source>
        <dbReference type="SAM" id="MobiDB-lite"/>
    </source>
</evidence>
<dbReference type="InterPro" id="IPR029063">
    <property type="entry name" value="SAM-dependent_MTases_sf"/>
</dbReference>
<evidence type="ECO:0000313" key="10">
    <source>
        <dbReference type="Proteomes" id="UP000490939"/>
    </source>
</evidence>
<evidence type="ECO:0000313" key="7">
    <source>
        <dbReference type="EMBL" id="KAE9965472.1"/>
    </source>
</evidence>
<keyword evidence="10" id="KW-1185">Reference proteome</keyword>
<keyword evidence="4" id="KW-0808">Transferase</keyword>
<dbReference type="Pfam" id="PF07942">
    <property type="entry name" value="CARME"/>
    <property type="match status" value="2"/>
</dbReference>
<protein>
    <recommendedName>
        <fullName evidence="2">carnosine N-methyltransferase</fullName>
        <ecNumber evidence="2">2.1.1.22</ecNumber>
    </recommendedName>
</protein>
<evidence type="ECO:0000313" key="9">
    <source>
        <dbReference type="Proteomes" id="UP000447873"/>
    </source>
</evidence>
<dbReference type="InterPro" id="IPR012901">
    <property type="entry name" value="CARME"/>
</dbReference>
<keyword evidence="5" id="KW-0949">S-adenosyl-L-methionine</keyword>
<dbReference type="SUPFAM" id="SSF53335">
    <property type="entry name" value="S-adenosyl-L-methionine-dependent methyltransferases"/>
    <property type="match status" value="1"/>
</dbReference>
<name>A0A8H3VQT1_VENIN</name>
<dbReference type="GO" id="GO:0030735">
    <property type="term" value="F:carnosine N-methyltransferase activity"/>
    <property type="evidence" value="ECO:0007669"/>
    <property type="project" value="UniProtKB-EC"/>
</dbReference>
<evidence type="ECO:0000256" key="1">
    <source>
        <dbReference type="ARBA" id="ARBA00010086"/>
    </source>
</evidence>
<evidence type="ECO:0000313" key="8">
    <source>
        <dbReference type="EMBL" id="KAE9992316.1"/>
    </source>
</evidence>
<comment type="similarity">
    <text evidence="1">Belongs to the carnosine N-methyltransferase family.</text>
</comment>
<keyword evidence="3" id="KW-0489">Methyltransferase</keyword>
<proteinExistence type="inferred from homology"/>
<dbReference type="EC" id="2.1.1.22" evidence="2"/>
<feature type="region of interest" description="Disordered" evidence="6">
    <location>
        <begin position="393"/>
        <end position="419"/>
    </location>
</feature>
<dbReference type="EMBL" id="WNWS01000591">
    <property type="protein sequence ID" value="KAE9965472.1"/>
    <property type="molecule type" value="Genomic_DNA"/>
</dbReference>
<dbReference type="AlphaFoldDB" id="A0A8H3VQT1"/>
<evidence type="ECO:0000256" key="2">
    <source>
        <dbReference type="ARBA" id="ARBA00012003"/>
    </source>
</evidence>
<dbReference type="Proteomes" id="UP000447873">
    <property type="component" value="Unassembled WGS sequence"/>
</dbReference>
<dbReference type="EMBL" id="WNWR01000062">
    <property type="protein sequence ID" value="KAE9992316.1"/>
    <property type="molecule type" value="Genomic_DNA"/>
</dbReference>
<dbReference type="SMART" id="SM01296">
    <property type="entry name" value="N2227"/>
    <property type="match status" value="1"/>
</dbReference>
<reference evidence="8 10" key="1">
    <citation type="submission" date="2019-07" db="EMBL/GenBank/DDBJ databases">
        <title>Venturia inaequalis Genome Resource.</title>
        <authorList>
            <person name="Lichtner F.J."/>
        </authorList>
    </citation>
    <scope>NUCLEOTIDE SEQUENCE [LARGE SCALE GENOMIC DNA]</scope>
    <source>
        <strain evidence="7 9">120213</strain>
        <strain evidence="8 10">DMI_063113</strain>
    </source>
</reference>
<dbReference type="Gene3D" id="3.40.50.150">
    <property type="entry name" value="Vaccinia Virus protein VP39"/>
    <property type="match status" value="1"/>
</dbReference>
<evidence type="ECO:0000256" key="4">
    <source>
        <dbReference type="ARBA" id="ARBA00022679"/>
    </source>
</evidence>
<dbReference type="PANTHER" id="PTHR12303:SF6">
    <property type="entry name" value="CARNOSINE N-METHYLTRANSFERASE"/>
    <property type="match status" value="1"/>
</dbReference>
<evidence type="ECO:0000256" key="5">
    <source>
        <dbReference type="ARBA" id="ARBA00022691"/>
    </source>
</evidence>
<comment type="caution">
    <text evidence="8">The sequence shown here is derived from an EMBL/GenBank/DDBJ whole genome shotgun (WGS) entry which is preliminary data.</text>
</comment>
<gene>
    <name evidence="8" type="ORF">EG327_009388</name>
    <name evidence="7" type="ORF">EG328_009640</name>
</gene>
<dbReference type="Proteomes" id="UP000490939">
    <property type="component" value="Unassembled WGS sequence"/>
</dbReference>
<sequence length="540" mass="60568">MSKEGRQHTWTILVLFSTSLHKATYQEREQETIAANMTSIDFAKVCRAIQAFRNYEDDAEASLITPRKAMFASLPNEDKKVVGNLWSQKEQAMRGSIRSNAELSTSIAEYSRHFFINQGYAEEMQRMDEMMELESANCEPSNEEKAIARSAIRQIWRDWSFEATAERNACFAPILEDLVQRFYRQDRSQIKILIPGSGLNRLGFNLSRAGYDVEANEVSYIHLLATNFILSRTDNGHGTVQRPGFLGNIDSSGAKSTFEICPWNLSFSNNLKTANQFTKYKVPEIMPASSRYLDQPPTLDTTASTLAFSAPRFSLNGNNFTTDYTDFSSAGKYDVVVTCFFIDTAPNFLSYIRTIKHLLHPNGVWINVGPLLWNCFENGPGGRREGDTTIDEDAQARQQPPSSQHQSQRPIDEDPSTQWDKKLEFSHEEVILLLKAMGFSMRQNRDVGTAGYCFDDRGLMNTEYKLRFWVAGKEDKEERAVAVPVVSRWGPLNVSTVDGIFGTIPPGESGGGGSGSGGETDAARAVRLAAQFDERSWMGV</sequence>
<dbReference type="PANTHER" id="PTHR12303">
    <property type="entry name" value="CARNOSINE N-METHYLTRANSFERASE"/>
    <property type="match status" value="1"/>
</dbReference>
<organism evidence="8 10">
    <name type="scientific">Venturia inaequalis</name>
    <name type="common">Apple scab fungus</name>
    <dbReference type="NCBI Taxonomy" id="5025"/>
    <lineage>
        <taxon>Eukaryota</taxon>
        <taxon>Fungi</taxon>
        <taxon>Dikarya</taxon>
        <taxon>Ascomycota</taxon>
        <taxon>Pezizomycotina</taxon>
        <taxon>Dothideomycetes</taxon>
        <taxon>Pleosporomycetidae</taxon>
        <taxon>Venturiales</taxon>
        <taxon>Venturiaceae</taxon>
        <taxon>Venturia</taxon>
    </lineage>
</organism>
<feature type="compositionally biased region" description="Low complexity" evidence="6">
    <location>
        <begin position="396"/>
        <end position="409"/>
    </location>
</feature>
<dbReference type="GO" id="GO:0032259">
    <property type="term" value="P:methylation"/>
    <property type="evidence" value="ECO:0007669"/>
    <property type="project" value="UniProtKB-KW"/>
</dbReference>
<accession>A0A8H3VQT1</accession>
<evidence type="ECO:0000256" key="3">
    <source>
        <dbReference type="ARBA" id="ARBA00022603"/>
    </source>
</evidence>